<evidence type="ECO:0000313" key="2">
    <source>
        <dbReference type="Proteomes" id="UP001152484"/>
    </source>
</evidence>
<dbReference type="AlphaFoldDB" id="A0A9P0Z4L7"/>
<dbReference type="OrthoDB" id="1719493at2759"/>
<keyword evidence="2" id="KW-1185">Reference proteome</keyword>
<sequence length="71" mass="8133">MGLGKTLQEYYVGQLVIRVPSVLYECHCRTSQHEPLLWGATLFVFVFSQFHSLSNHLTTPRDMMCLHPPVA</sequence>
<protein>
    <submittedName>
        <fullName evidence="1">Uncharacterized protein</fullName>
    </submittedName>
</protein>
<proteinExistence type="predicted"/>
<dbReference type="Proteomes" id="UP001152484">
    <property type="component" value="Unassembled WGS sequence"/>
</dbReference>
<accession>A0A9P0Z4L7</accession>
<name>A0A9P0Z4L7_CUSEU</name>
<dbReference type="EMBL" id="CAMAPE010000019">
    <property type="protein sequence ID" value="CAH9086315.1"/>
    <property type="molecule type" value="Genomic_DNA"/>
</dbReference>
<reference evidence="1" key="1">
    <citation type="submission" date="2022-07" db="EMBL/GenBank/DDBJ databases">
        <authorList>
            <person name="Macas J."/>
            <person name="Novak P."/>
            <person name="Neumann P."/>
        </authorList>
    </citation>
    <scope>NUCLEOTIDE SEQUENCE</scope>
</reference>
<evidence type="ECO:0000313" key="1">
    <source>
        <dbReference type="EMBL" id="CAH9086315.1"/>
    </source>
</evidence>
<organism evidence="1 2">
    <name type="scientific">Cuscuta europaea</name>
    <name type="common">European dodder</name>
    <dbReference type="NCBI Taxonomy" id="41803"/>
    <lineage>
        <taxon>Eukaryota</taxon>
        <taxon>Viridiplantae</taxon>
        <taxon>Streptophyta</taxon>
        <taxon>Embryophyta</taxon>
        <taxon>Tracheophyta</taxon>
        <taxon>Spermatophyta</taxon>
        <taxon>Magnoliopsida</taxon>
        <taxon>eudicotyledons</taxon>
        <taxon>Gunneridae</taxon>
        <taxon>Pentapetalae</taxon>
        <taxon>asterids</taxon>
        <taxon>lamiids</taxon>
        <taxon>Solanales</taxon>
        <taxon>Convolvulaceae</taxon>
        <taxon>Cuscuteae</taxon>
        <taxon>Cuscuta</taxon>
        <taxon>Cuscuta subgen. Cuscuta</taxon>
    </lineage>
</organism>
<comment type="caution">
    <text evidence="1">The sequence shown here is derived from an EMBL/GenBank/DDBJ whole genome shotgun (WGS) entry which is preliminary data.</text>
</comment>
<gene>
    <name evidence="1" type="ORF">CEURO_LOCUS9572</name>
</gene>